<feature type="transmembrane region" description="Helical" evidence="1">
    <location>
        <begin position="20"/>
        <end position="44"/>
    </location>
</feature>
<dbReference type="Proteomes" id="UP000469763">
    <property type="component" value="Unassembled WGS sequence"/>
</dbReference>
<dbReference type="AlphaFoldDB" id="A0A7K3TH97"/>
<accession>A0A7K3TH97</accession>
<dbReference type="OrthoDB" id="3240329at2"/>
<evidence type="ECO:0000256" key="1">
    <source>
        <dbReference type="SAM" id="Phobius"/>
    </source>
</evidence>
<reference evidence="2 3" key="1">
    <citation type="submission" date="2019-10" db="EMBL/GenBank/DDBJ databases">
        <title>Bifidobacterium from non-human primates.</title>
        <authorList>
            <person name="Modesto M."/>
        </authorList>
    </citation>
    <scope>NUCLEOTIDE SEQUENCE [LARGE SCALE GENOMIC DNA]</scope>
    <source>
        <strain evidence="2 3">TREC</strain>
    </source>
</reference>
<keyword evidence="1" id="KW-1133">Transmembrane helix</keyword>
<evidence type="ECO:0000313" key="3">
    <source>
        <dbReference type="Proteomes" id="UP000469763"/>
    </source>
</evidence>
<dbReference type="RefSeq" id="WP_152349542.1">
    <property type="nucleotide sequence ID" value="NZ_WBSN01000001.1"/>
</dbReference>
<sequence length="172" mass="18368">MTVALDVSSLSPLPSMGMPVWLAVVCAACAALCVAAVVAAVLAFRPSRRPAPPRGAHMTASDATRWHGRIDRVVARHEAGELTREEAFAELAALVREFASDATGSDMSAHTLADFSRMPRTDRNGGAVDLLRQTVAALYPPEFADELSNAQARSITVAQAAGWVSNLVDRWR</sequence>
<organism evidence="2 3">
    <name type="scientific">Bifidobacterium avesanii</name>
    <dbReference type="NCBI Taxonomy" id="1798157"/>
    <lineage>
        <taxon>Bacteria</taxon>
        <taxon>Bacillati</taxon>
        <taxon>Actinomycetota</taxon>
        <taxon>Actinomycetes</taxon>
        <taxon>Bifidobacteriales</taxon>
        <taxon>Bifidobacteriaceae</taxon>
        <taxon>Bifidobacterium</taxon>
    </lineage>
</organism>
<keyword evidence="1" id="KW-0472">Membrane</keyword>
<dbReference type="EMBL" id="WHZY01000001">
    <property type="protein sequence ID" value="NEG77623.1"/>
    <property type="molecule type" value="Genomic_DNA"/>
</dbReference>
<keyword evidence="3" id="KW-1185">Reference proteome</keyword>
<comment type="caution">
    <text evidence="2">The sequence shown here is derived from an EMBL/GenBank/DDBJ whole genome shotgun (WGS) entry which is preliminary data.</text>
</comment>
<name>A0A7K3TH97_9BIFI</name>
<proteinExistence type="predicted"/>
<protein>
    <submittedName>
        <fullName evidence="2">Uncharacterized protein</fullName>
    </submittedName>
</protein>
<keyword evidence="1" id="KW-0812">Transmembrane</keyword>
<gene>
    <name evidence="2" type="ORF">GFD22_01205</name>
</gene>
<evidence type="ECO:0000313" key="2">
    <source>
        <dbReference type="EMBL" id="NEG77623.1"/>
    </source>
</evidence>